<feature type="repeat" description="ANK" evidence="4">
    <location>
        <begin position="709"/>
        <end position="741"/>
    </location>
</feature>
<dbReference type="SUPFAM" id="SSF50729">
    <property type="entry name" value="PH domain-like"/>
    <property type="match status" value="1"/>
</dbReference>
<keyword evidence="1" id="KW-0479">Metal-binding</keyword>
<dbReference type="SUPFAM" id="SSF57863">
    <property type="entry name" value="ArfGap/RecO-like zinc finger"/>
    <property type="match status" value="1"/>
</dbReference>
<name>A0A1Y1IBH8_KLENI</name>
<keyword evidence="3" id="KW-0862">Zinc</keyword>
<dbReference type="InterPro" id="IPR011993">
    <property type="entry name" value="PH-like_dom_sf"/>
</dbReference>
<dbReference type="OrthoDB" id="194358at2759"/>
<dbReference type="SUPFAM" id="SSF103657">
    <property type="entry name" value="BAR/IMD domain-like"/>
    <property type="match status" value="1"/>
</dbReference>
<dbReference type="Pfam" id="PF12796">
    <property type="entry name" value="Ank_2"/>
    <property type="match status" value="1"/>
</dbReference>
<dbReference type="InterPro" id="IPR045258">
    <property type="entry name" value="ACAP1/2/3-like"/>
</dbReference>
<keyword evidence="4" id="KW-0040">ANK repeat</keyword>
<sequence>MHFAKLDDSPMFRKQLQGLEESTEILRERTNRFYKGCRKYTEGLGEAYDGDIAFAQALEVFGGGHDDPISVAVGGPVMTKFTIALREIGTYREVLRSQVEHMLNDRLHQFVAVDLQDVKDARKNFDKASYQYDSVREKFLSLKKNTKPEVVAEAEQDVKNARLHFEQCRFNLVTALSNAESKKKFEFLEAVSGTMDAHLRYFKQAYELLHAMEPYIHQVLTYAQQSRERTNFEQAALSDKMAEYRRQLERSNMQSLSEVHGAATGGDGMQMVGKSNNLIEKMMNSTPKGKVMMLKQGYLLKRSNNLRGDWKRRFFVLDSRGMLYYYRKEWGKATDEKTIAHHTVNLLTSTIKNDAEQTDLRFCFRIVSPQKTYTLQAENATDRVDWMDKIQGVIATLLNSQLSGDQRSPTGSPYGPYRTHSRAFSDAMDEQAGTSGSDGSRAPLRRRFSGPALNKPLETLRKIPGNGFCADCGAPDPDWASLNLGILLCIECSGVHRNLGVHLSKVRSTTLDVKVWEAGVIGLFQATGNQFANELWEHKLRELEEGIQEGQKSIKPGPKEPLVVKEKFIQMKYSDKQFVAGPPPETAHPTWLKREMWEAVERGDQRRIYQLVVTAGADVNTRFEDAYPDGRPASSAMDGPSAFARSSQDDVGSLAGRVAQELVLDRGGAPLSPETPPPQSNVSSQASTPTTTAPPSPDLLTKRSLAEGPGCALLHLAGSLGELATVELLLQYGADVNRRDGLGRTPLHYCIMGRNNAAAKLLLSRGASPTATDTENKTPLERAMELGAIKDEELFIMLSE</sequence>
<dbReference type="Gene3D" id="1.25.40.20">
    <property type="entry name" value="Ankyrin repeat-containing domain"/>
    <property type="match status" value="1"/>
</dbReference>
<evidence type="ECO:0000256" key="5">
    <source>
        <dbReference type="PROSITE-ProRule" id="PRU00288"/>
    </source>
</evidence>
<feature type="repeat" description="ANK" evidence="4">
    <location>
        <begin position="742"/>
        <end position="774"/>
    </location>
</feature>
<reference evidence="9 10" key="1">
    <citation type="journal article" date="2014" name="Nat. Commun.">
        <title>Klebsormidium flaccidum genome reveals primary factors for plant terrestrial adaptation.</title>
        <authorList>
            <person name="Hori K."/>
            <person name="Maruyama F."/>
            <person name="Fujisawa T."/>
            <person name="Togashi T."/>
            <person name="Yamamoto N."/>
            <person name="Seo M."/>
            <person name="Sato S."/>
            <person name="Yamada T."/>
            <person name="Mori H."/>
            <person name="Tajima N."/>
            <person name="Moriyama T."/>
            <person name="Ikeuchi M."/>
            <person name="Watanabe M."/>
            <person name="Wada H."/>
            <person name="Kobayashi K."/>
            <person name="Saito M."/>
            <person name="Masuda T."/>
            <person name="Sasaki-Sekimoto Y."/>
            <person name="Mashiguchi K."/>
            <person name="Awai K."/>
            <person name="Shimojima M."/>
            <person name="Masuda S."/>
            <person name="Iwai M."/>
            <person name="Nobusawa T."/>
            <person name="Narise T."/>
            <person name="Kondo S."/>
            <person name="Saito H."/>
            <person name="Sato R."/>
            <person name="Murakawa M."/>
            <person name="Ihara Y."/>
            <person name="Oshima-Yamada Y."/>
            <person name="Ohtaka K."/>
            <person name="Satoh M."/>
            <person name="Sonobe K."/>
            <person name="Ishii M."/>
            <person name="Ohtani R."/>
            <person name="Kanamori-Sato M."/>
            <person name="Honoki R."/>
            <person name="Miyazaki D."/>
            <person name="Mochizuki H."/>
            <person name="Umetsu J."/>
            <person name="Higashi K."/>
            <person name="Shibata D."/>
            <person name="Kamiya Y."/>
            <person name="Sato N."/>
            <person name="Nakamura Y."/>
            <person name="Tabata S."/>
            <person name="Ida S."/>
            <person name="Kurokawa K."/>
            <person name="Ohta H."/>
        </authorList>
    </citation>
    <scope>NUCLEOTIDE SEQUENCE [LARGE SCALE GENOMIC DNA]</scope>
    <source>
        <strain evidence="9 10">NIES-2285</strain>
    </source>
</reference>
<organism evidence="9 10">
    <name type="scientific">Klebsormidium nitens</name>
    <name type="common">Green alga</name>
    <name type="synonym">Ulothrix nitens</name>
    <dbReference type="NCBI Taxonomy" id="105231"/>
    <lineage>
        <taxon>Eukaryota</taxon>
        <taxon>Viridiplantae</taxon>
        <taxon>Streptophyta</taxon>
        <taxon>Klebsormidiophyceae</taxon>
        <taxon>Klebsormidiales</taxon>
        <taxon>Klebsormidiaceae</taxon>
        <taxon>Klebsormidium</taxon>
    </lineage>
</organism>
<dbReference type="PROSITE" id="PS50003">
    <property type="entry name" value="PH_DOMAIN"/>
    <property type="match status" value="1"/>
</dbReference>
<feature type="region of interest" description="Disordered" evidence="6">
    <location>
        <begin position="623"/>
        <end position="650"/>
    </location>
</feature>
<dbReference type="Pfam" id="PF16746">
    <property type="entry name" value="BAR_3"/>
    <property type="match status" value="1"/>
</dbReference>
<dbReference type="SMART" id="SM00233">
    <property type="entry name" value="PH"/>
    <property type="match status" value="1"/>
</dbReference>
<dbReference type="CDD" id="cd08204">
    <property type="entry name" value="ArfGap"/>
    <property type="match status" value="1"/>
</dbReference>
<dbReference type="Pfam" id="PF00169">
    <property type="entry name" value="PH"/>
    <property type="match status" value="1"/>
</dbReference>
<dbReference type="Gene3D" id="1.10.220.150">
    <property type="entry name" value="Arf GTPase activating protein"/>
    <property type="match status" value="1"/>
</dbReference>
<evidence type="ECO:0000256" key="6">
    <source>
        <dbReference type="SAM" id="MobiDB-lite"/>
    </source>
</evidence>
<dbReference type="InterPro" id="IPR027267">
    <property type="entry name" value="AH/BAR_dom_sf"/>
</dbReference>
<dbReference type="InterPro" id="IPR001164">
    <property type="entry name" value="ArfGAP_dom"/>
</dbReference>
<dbReference type="CDD" id="cd13250">
    <property type="entry name" value="PH_ACAP"/>
    <property type="match status" value="1"/>
</dbReference>
<dbReference type="SMART" id="SM00721">
    <property type="entry name" value="BAR"/>
    <property type="match status" value="1"/>
</dbReference>
<dbReference type="Pfam" id="PF01412">
    <property type="entry name" value="ArfGap"/>
    <property type="match status" value="1"/>
</dbReference>
<dbReference type="STRING" id="105231.A0A1Y1IBH8"/>
<dbReference type="GO" id="GO:0005096">
    <property type="term" value="F:GTPase activator activity"/>
    <property type="evidence" value="ECO:0007669"/>
    <property type="project" value="InterPro"/>
</dbReference>
<dbReference type="Proteomes" id="UP000054558">
    <property type="component" value="Unassembled WGS sequence"/>
</dbReference>
<keyword evidence="2 5" id="KW-0863">Zinc-finger</keyword>
<dbReference type="PROSITE" id="PS50297">
    <property type="entry name" value="ANK_REP_REGION"/>
    <property type="match status" value="2"/>
</dbReference>
<dbReference type="InterPro" id="IPR036770">
    <property type="entry name" value="Ankyrin_rpt-contain_sf"/>
</dbReference>
<dbReference type="PRINTS" id="PR00405">
    <property type="entry name" value="REVINTRACTNG"/>
</dbReference>
<evidence type="ECO:0000259" key="8">
    <source>
        <dbReference type="PROSITE" id="PS50115"/>
    </source>
</evidence>
<evidence type="ECO:0000313" key="9">
    <source>
        <dbReference type="EMBL" id="GAQ86451.1"/>
    </source>
</evidence>
<dbReference type="GO" id="GO:0008270">
    <property type="term" value="F:zinc ion binding"/>
    <property type="evidence" value="ECO:0007669"/>
    <property type="project" value="UniProtKB-KW"/>
</dbReference>
<feature type="region of interest" description="Disordered" evidence="6">
    <location>
        <begin position="667"/>
        <end position="703"/>
    </location>
</feature>
<protein>
    <submittedName>
        <fullName evidence="9">GTPase activating proteins</fullName>
    </submittedName>
</protein>
<gene>
    <name evidence="9" type="ORF">KFL_002900020</name>
</gene>
<keyword evidence="10" id="KW-1185">Reference proteome</keyword>
<feature type="domain" description="PH" evidence="7">
    <location>
        <begin position="292"/>
        <end position="395"/>
    </location>
</feature>
<dbReference type="PANTHER" id="PTHR23180:SF160">
    <property type="entry name" value="ADP-RIBOSYLATION FACTOR GTPASE-ACTIVATING PROTEIN EFFECTOR PROTEIN 1"/>
    <property type="match status" value="1"/>
</dbReference>
<dbReference type="SMART" id="SM00248">
    <property type="entry name" value="ANK"/>
    <property type="match status" value="2"/>
</dbReference>
<feature type="region of interest" description="Disordered" evidence="6">
    <location>
        <begin position="428"/>
        <end position="450"/>
    </location>
</feature>
<dbReference type="InterPro" id="IPR004148">
    <property type="entry name" value="BAR_dom"/>
</dbReference>
<accession>A0A1Y1IBH8</accession>
<dbReference type="InterPro" id="IPR001849">
    <property type="entry name" value="PH_domain"/>
</dbReference>
<dbReference type="PANTHER" id="PTHR23180">
    <property type="entry name" value="CENTAURIN/ARF"/>
    <property type="match status" value="1"/>
</dbReference>
<evidence type="ECO:0000313" key="10">
    <source>
        <dbReference type="Proteomes" id="UP000054558"/>
    </source>
</evidence>
<dbReference type="Gene3D" id="1.20.1270.60">
    <property type="entry name" value="Arfaptin homology (AH) domain/BAR domain"/>
    <property type="match status" value="1"/>
</dbReference>
<dbReference type="InterPro" id="IPR035670">
    <property type="entry name" value="AGD1/2/3/4_BAR_plant"/>
</dbReference>
<dbReference type="InterPro" id="IPR037278">
    <property type="entry name" value="ARFGAP/RecO"/>
</dbReference>
<evidence type="ECO:0000256" key="3">
    <source>
        <dbReference type="ARBA" id="ARBA00022833"/>
    </source>
</evidence>
<dbReference type="PROSITE" id="PS50088">
    <property type="entry name" value="ANK_REPEAT"/>
    <property type="match status" value="2"/>
</dbReference>
<dbReference type="InterPro" id="IPR002110">
    <property type="entry name" value="Ankyrin_rpt"/>
</dbReference>
<dbReference type="CDD" id="cd07606">
    <property type="entry name" value="BAR_SFC_plant"/>
    <property type="match status" value="1"/>
</dbReference>
<dbReference type="EMBL" id="DF237239">
    <property type="protein sequence ID" value="GAQ86451.1"/>
    <property type="molecule type" value="Genomic_DNA"/>
</dbReference>
<dbReference type="SMART" id="SM00105">
    <property type="entry name" value="ArfGap"/>
    <property type="match status" value="1"/>
</dbReference>
<dbReference type="InterPro" id="IPR038508">
    <property type="entry name" value="ArfGAP_dom_sf"/>
</dbReference>
<proteinExistence type="predicted"/>
<dbReference type="PROSITE" id="PS50115">
    <property type="entry name" value="ARFGAP"/>
    <property type="match status" value="1"/>
</dbReference>
<evidence type="ECO:0000259" key="7">
    <source>
        <dbReference type="PROSITE" id="PS50003"/>
    </source>
</evidence>
<dbReference type="AlphaFoldDB" id="A0A1Y1IBH8"/>
<dbReference type="Gene3D" id="2.30.29.30">
    <property type="entry name" value="Pleckstrin-homology domain (PH domain)/Phosphotyrosine-binding domain (PTB)"/>
    <property type="match status" value="1"/>
</dbReference>
<evidence type="ECO:0000256" key="1">
    <source>
        <dbReference type="ARBA" id="ARBA00022723"/>
    </source>
</evidence>
<evidence type="ECO:0000256" key="4">
    <source>
        <dbReference type="PROSITE-ProRule" id="PRU00023"/>
    </source>
</evidence>
<dbReference type="SUPFAM" id="SSF48403">
    <property type="entry name" value="Ankyrin repeat"/>
    <property type="match status" value="1"/>
</dbReference>
<dbReference type="GO" id="GO:0005737">
    <property type="term" value="C:cytoplasm"/>
    <property type="evidence" value="ECO:0007669"/>
    <property type="project" value="InterPro"/>
</dbReference>
<dbReference type="OMA" id="SMDEIQL"/>
<evidence type="ECO:0000256" key="2">
    <source>
        <dbReference type="ARBA" id="ARBA00022771"/>
    </source>
</evidence>
<feature type="domain" description="Arf-GAP" evidence="8">
    <location>
        <begin position="454"/>
        <end position="586"/>
    </location>
</feature>